<proteinExistence type="predicted"/>
<gene>
    <name evidence="1" type="ORF">San01_29980</name>
</gene>
<reference evidence="1 2" key="1">
    <citation type="submission" date="2019-10" db="EMBL/GenBank/DDBJ databases">
        <title>Whole genome shotgun sequence of Streptomyces angustmyceticus NBRC 3934.</title>
        <authorList>
            <person name="Hosoyama A."/>
            <person name="Ichikawa N."/>
            <person name="Kimura A."/>
            <person name="Kitahashi Y."/>
            <person name="Komaki H."/>
            <person name="Uohara A."/>
        </authorList>
    </citation>
    <scope>NUCLEOTIDE SEQUENCE [LARGE SCALE GENOMIC DNA]</scope>
    <source>
        <strain evidence="1 2">NBRC 3934</strain>
    </source>
</reference>
<protein>
    <submittedName>
        <fullName evidence="1">Uncharacterized protein</fullName>
    </submittedName>
</protein>
<evidence type="ECO:0000313" key="1">
    <source>
        <dbReference type="EMBL" id="GES30511.1"/>
    </source>
</evidence>
<comment type="caution">
    <text evidence="1">The sequence shown here is derived from an EMBL/GenBank/DDBJ whole genome shotgun (WGS) entry which is preliminary data.</text>
</comment>
<accession>A0A5J4LF11</accession>
<dbReference type="Proteomes" id="UP000325598">
    <property type="component" value="Unassembled WGS sequence"/>
</dbReference>
<organism evidence="1 2">
    <name type="scientific">Streptomyces angustmyceticus</name>
    <dbReference type="NCBI Taxonomy" id="285578"/>
    <lineage>
        <taxon>Bacteria</taxon>
        <taxon>Bacillati</taxon>
        <taxon>Actinomycetota</taxon>
        <taxon>Actinomycetes</taxon>
        <taxon>Kitasatosporales</taxon>
        <taxon>Streptomycetaceae</taxon>
        <taxon>Streptomyces</taxon>
    </lineage>
</organism>
<dbReference type="AlphaFoldDB" id="A0A5J4LF11"/>
<sequence length="71" mass="7401">MSLGSILAYELTQSMATNGAIRQTPATTRVGVTTCLRSGDAAGCVMAVAPSPGGLLWLIGWNLWQGRGARH</sequence>
<evidence type="ECO:0000313" key="2">
    <source>
        <dbReference type="Proteomes" id="UP000325598"/>
    </source>
</evidence>
<name>A0A5J4LF11_9ACTN</name>
<dbReference type="EMBL" id="BLAG01000008">
    <property type="protein sequence ID" value="GES30511.1"/>
    <property type="molecule type" value="Genomic_DNA"/>
</dbReference>
<keyword evidence="2" id="KW-1185">Reference proteome</keyword>